<dbReference type="Proteomes" id="UP000310158">
    <property type="component" value="Unassembled WGS sequence"/>
</dbReference>
<name>A0A4S4M4G7_9AGAM</name>
<protein>
    <submittedName>
        <fullName evidence="1">Uncharacterized protein</fullName>
    </submittedName>
</protein>
<keyword evidence="2" id="KW-1185">Reference proteome</keyword>
<gene>
    <name evidence="1" type="ORF">EW146_g1220</name>
</gene>
<evidence type="ECO:0000313" key="1">
    <source>
        <dbReference type="EMBL" id="THH20042.1"/>
    </source>
</evidence>
<sequence length="154" mass="17229">MLLECQNWLEKWCRMDDDCLCDVKVVNGLARIRPLMPPSARIRLLAPLIIVIELDTDDLSFCDASPCPADLAVYHPAVALLRFRLPGNTYVKGIEYLHGRNPQVVSDQHRSFLLATAINTVIRQANTTKLANARTSQLSSLILPLEAMPDIVHI</sequence>
<proteinExistence type="predicted"/>
<evidence type="ECO:0000313" key="2">
    <source>
        <dbReference type="Proteomes" id="UP000310158"/>
    </source>
</evidence>
<dbReference type="EMBL" id="SGPL01000030">
    <property type="protein sequence ID" value="THH20042.1"/>
    <property type="molecule type" value="Genomic_DNA"/>
</dbReference>
<comment type="caution">
    <text evidence="1">The sequence shown here is derived from an EMBL/GenBank/DDBJ whole genome shotgun (WGS) entry which is preliminary data.</text>
</comment>
<accession>A0A4S4M4G7</accession>
<reference evidence="1 2" key="1">
    <citation type="submission" date="2019-02" db="EMBL/GenBank/DDBJ databases">
        <title>Genome sequencing of the rare red list fungi Bondarzewia mesenterica.</title>
        <authorList>
            <person name="Buettner E."/>
            <person name="Kellner H."/>
        </authorList>
    </citation>
    <scope>NUCLEOTIDE SEQUENCE [LARGE SCALE GENOMIC DNA]</scope>
    <source>
        <strain evidence="1 2">DSM 108281</strain>
    </source>
</reference>
<organism evidence="1 2">
    <name type="scientific">Bondarzewia mesenterica</name>
    <dbReference type="NCBI Taxonomy" id="1095465"/>
    <lineage>
        <taxon>Eukaryota</taxon>
        <taxon>Fungi</taxon>
        <taxon>Dikarya</taxon>
        <taxon>Basidiomycota</taxon>
        <taxon>Agaricomycotina</taxon>
        <taxon>Agaricomycetes</taxon>
        <taxon>Russulales</taxon>
        <taxon>Bondarzewiaceae</taxon>
        <taxon>Bondarzewia</taxon>
    </lineage>
</organism>
<dbReference type="AlphaFoldDB" id="A0A4S4M4G7"/>